<evidence type="ECO:0000313" key="3">
    <source>
        <dbReference type="Proteomes" id="UP000593561"/>
    </source>
</evidence>
<name>A0A7J8SFY4_GOSDV</name>
<evidence type="ECO:0000313" key="2">
    <source>
        <dbReference type="EMBL" id="MBA0624412.1"/>
    </source>
</evidence>
<feature type="chain" id="PRO_5029537421" description="Dirigent protein" evidence="1">
    <location>
        <begin position="21"/>
        <end position="81"/>
    </location>
</feature>
<dbReference type="AlphaFoldDB" id="A0A7J8SFY4"/>
<evidence type="ECO:0000256" key="1">
    <source>
        <dbReference type="SAM" id="SignalP"/>
    </source>
</evidence>
<evidence type="ECO:0008006" key="4">
    <source>
        <dbReference type="Google" id="ProtNLM"/>
    </source>
</evidence>
<keyword evidence="3" id="KW-1185">Reference proteome</keyword>
<gene>
    <name evidence="2" type="ORF">Godav_009774</name>
</gene>
<feature type="signal peptide" evidence="1">
    <location>
        <begin position="1"/>
        <end position="20"/>
    </location>
</feature>
<sequence>MRGTLMLTWILIICLSQVAAQSQRQYYSETRSHIPRPIKVTNLHFFMHENLGGTNALRGDWKCSGTFTSGRNKSKNLDDIL</sequence>
<reference evidence="2 3" key="1">
    <citation type="journal article" date="2019" name="Genome Biol. Evol.">
        <title>Insights into the evolution of the New World diploid cottons (Gossypium, subgenus Houzingenia) based on genome sequencing.</title>
        <authorList>
            <person name="Grover C.E."/>
            <person name="Arick M.A. 2nd"/>
            <person name="Thrash A."/>
            <person name="Conover J.L."/>
            <person name="Sanders W.S."/>
            <person name="Peterson D.G."/>
            <person name="Frelichowski J.E."/>
            <person name="Scheffler J.A."/>
            <person name="Scheffler B.E."/>
            <person name="Wendel J.F."/>
        </authorList>
    </citation>
    <scope>NUCLEOTIDE SEQUENCE [LARGE SCALE GENOMIC DNA]</scope>
    <source>
        <strain evidence="2">27</strain>
        <tissue evidence="2">Leaf</tissue>
    </source>
</reference>
<dbReference type="Proteomes" id="UP000593561">
    <property type="component" value="Unassembled WGS sequence"/>
</dbReference>
<keyword evidence="1" id="KW-0732">Signal</keyword>
<accession>A0A7J8SFY4</accession>
<dbReference type="EMBL" id="JABFAC010000009">
    <property type="protein sequence ID" value="MBA0624412.1"/>
    <property type="molecule type" value="Genomic_DNA"/>
</dbReference>
<comment type="caution">
    <text evidence="2">The sequence shown here is derived from an EMBL/GenBank/DDBJ whole genome shotgun (WGS) entry which is preliminary data.</text>
</comment>
<protein>
    <recommendedName>
        <fullName evidence="4">Dirigent protein</fullName>
    </recommendedName>
</protein>
<proteinExistence type="predicted"/>
<organism evidence="2 3">
    <name type="scientific">Gossypium davidsonii</name>
    <name type="common">Davidson's cotton</name>
    <name type="synonym">Gossypium klotzschianum subsp. davidsonii</name>
    <dbReference type="NCBI Taxonomy" id="34287"/>
    <lineage>
        <taxon>Eukaryota</taxon>
        <taxon>Viridiplantae</taxon>
        <taxon>Streptophyta</taxon>
        <taxon>Embryophyta</taxon>
        <taxon>Tracheophyta</taxon>
        <taxon>Spermatophyta</taxon>
        <taxon>Magnoliopsida</taxon>
        <taxon>eudicotyledons</taxon>
        <taxon>Gunneridae</taxon>
        <taxon>Pentapetalae</taxon>
        <taxon>rosids</taxon>
        <taxon>malvids</taxon>
        <taxon>Malvales</taxon>
        <taxon>Malvaceae</taxon>
        <taxon>Malvoideae</taxon>
        <taxon>Gossypium</taxon>
    </lineage>
</organism>